<keyword evidence="6 9" id="KW-1133">Transmembrane helix</keyword>
<dbReference type="PANTHER" id="PTHR48021:SF93">
    <property type="entry name" value="SUGAR TRANSPORTER ERD6-LIKE 1-RELATED"/>
    <property type="match status" value="1"/>
</dbReference>
<dbReference type="PROSITE" id="PS00216">
    <property type="entry name" value="SUGAR_TRANSPORT_1"/>
    <property type="match status" value="2"/>
</dbReference>
<dbReference type="FunFam" id="1.20.1250.20:FF:000043">
    <property type="entry name" value="sugar transporter ERD6-like 6"/>
    <property type="match status" value="1"/>
</dbReference>
<feature type="transmembrane region" description="Helical" evidence="9">
    <location>
        <begin position="135"/>
        <end position="155"/>
    </location>
</feature>
<evidence type="ECO:0000256" key="4">
    <source>
        <dbReference type="ARBA" id="ARBA00022597"/>
    </source>
</evidence>
<comment type="caution">
    <text evidence="11">The sequence shown here is derived from an EMBL/GenBank/DDBJ whole genome shotgun (WGS) entry which is preliminary data.</text>
</comment>
<evidence type="ECO:0000256" key="1">
    <source>
        <dbReference type="ARBA" id="ARBA00004141"/>
    </source>
</evidence>
<dbReference type="PROSITE" id="PS50850">
    <property type="entry name" value="MFS"/>
    <property type="match status" value="1"/>
</dbReference>
<dbReference type="PRINTS" id="PR00171">
    <property type="entry name" value="SUGRTRNSPORT"/>
</dbReference>
<feature type="transmembrane region" description="Helical" evidence="9">
    <location>
        <begin position="69"/>
        <end position="94"/>
    </location>
</feature>
<keyword evidence="3 8" id="KW-0813">Transport</keyword>
<evidence type="ECO:0000256" key="9">
    <source>
        <dbReference type="SAM" id="Phobius"/>
    </source>
</evidence>
<evidence type="ECO:0000313" key="12">
    <source>
        <dbReference type="Proteomes" id="UP001159364"/>
    </source>
</evidence>
<feature type="transmembrane region" description="Helical" evidence="9">
    <location>
        <begin position="335"/>
        <end position="357"/>
    </location>
</feature>
<keyword evidence="12" id="KW-1185">Reference proteome</keyword>
<feature type="domain" description="Major facilitator superfamily (MFS) profile" evidence="10">
    <location>
        <begin position="33"/>
        <end position="459"/>
    </location>
</feature>
<reference evidence="11 12" key="1">
    <citation type="submission" date="2021-09" db="EMBL/GenBank/DDBJ databases">
        <title>Genomic insights and catalytic innovation underlie evolution of tropane alkaloids biosynthesis.</title>
        <authorList>
            <person name="Wang Y.-J."/>
            <person name="Tian T."/>
            <person name="Huang J.-P."/>
            <person name="Huang S.-X."/>
        </authorList>
    </citation>
    <scope>NUCLEOTIDE SEQUENCE [LARGE SCALE GENOMIC DNA]</scope>
    <source>
        <strain evidence="11">KIB-2018</strain>
        <tissue evidence="11">Leaf</tissue>
    </source>
</reference>
<organism evidence="11 12">
    <name type="scientific">Erythroxylum novogranatense</name>
    <dbReference type="NCBI Taxonomy" id="1862640"/>
    <lineage>
        <taxon>Eukaryota</taxon>
        <taxon>Viridiplantae</taxon>
        <taxon>Streptophyta</taxon>
        <taxon>Embryophyta</taxon>
        <taxon>Tracheophyta</taxon>
        <taxon>Spermatophyta</taxon>
        <taxon>Magnoliopsida</taxon>
        <taxon>eudicotyledons</taxon>
        <taxon>Gunneridae</taxon>
        <taxon>Pentapetalae</taxon>
        <taxon>rosids</taxon>
        <taxon>fabids</taxon>
        <taxon>Malpighiales</taxon>
        <taxon>Erythroxylaceae</taxon>
        <taxon>Erythroxylum</taxon>
    </lineage>
</organism>
<evidence type="ECO:0000259" key="10">
    <source>
        <dbReference type="PROSITE" id="PS50850"/>
    </source>
</evidence>
<dbReference type="PROSITE" id="PS00217">
    <property type="entry name" value="SUGAR_TRANSPORT_2"/>
    <property type="match status" value="1"/>
</dbReference>
<evidence type="ECO:0000256" key="7">
    <source>
        <dbReference type="ARBA" id="ARBA00023136"/>
    </source>
</evidence>
<protein>
    <recommendedName>
        <fullName evidence="10">Major facilitator superfamily (MFS) profile domain-containing protein</fullName>
    </recommendedName>
</protein>
<feature type="transmembrane region" description="Helical" evidence="9">
    <location>
        <begin position="36"/>
        <end position="57"/>
    </location>
</feature>
<feature type="transmembrane region" description="Helical" evidence="9">
    <location>
        <begin position="167"/>
        <end position="186"/>
    </location>
</feature>
<dbReference type="Gene3D" id="1.20.1250.20">
    <property type="entry name" value="MFS general substrate transporter like domains"/>
    <property type="match status" value="1"/>
</dbReference>
<dbReference type="InterPro" id="IPR020846">
    <property type="entry name" value="MFS_dom"/>
</dbReference>
<keyword evidence="4" id="KW-0762">Sugar transport</keyword>
<dbReference type="InterPro" id="IPR005828">
    <property type="entry name" value="MFS_sugar_transport-like"/>
</dbReference>
<dbReference type="InterPro" id="IPR036259">
    <property type="entry name" value="MFS_trans_sf"/>
</dbReference>
<comment type="subcellular location">
    <subcellularLocation>
        <location evidence="1">Membrane</location>
        <topology evidence="1">Multi-pass membrane protein</topology>
    </subcellularLocation>
</comment>
<feature type="transmembrane region" description="Helical" evidence="9">
    <location>
        <begin position="269"/>
        <end position="287"/>
    </location>
</feature>
<evidence type="ECO:0000256" key="6">
    <source>
        <dbReference type="ARBA" id="ARBA00022989"/>
    </source>
</evidence>
<dbReference type="NCBIfam" id="TIGR00879">
    <property type="entry name" value="SP"/>
    <property type="match status" value="1"/>
</dbReference>
<evidence type="ECO:0000256" key="2">
    <source>
        <dbReference type="ARBA" id="ARBA00010992"/>
    </source>
</evidence>
<feature type="transmembrane region" description="Helical" evidence="9">
    <location>
        <begin position="192"/>
        <end position="209"/>
    </location>
</feature>
<keyword evidence="7 9" id="KW-0472">Membrane</keyword>
<evidence type="ECO:0000256" key="8">
    <source>
        <dbReference type="RuleBase" id="RU003346"/>
    </source>
</evidence>
<dbReference type="GO" id="GO:0051119">
    <property type="term" value="F:sugar transmembrane transporter activity"/>
    <property type="evidence" value="ECO:0007669"/>
    <property type="project" value="InterPro"/>
</dbReference>
<dbReference type="InterPro" id="IPR050549">
    <property type="entry name" value="MFS_Trehalose_Transporter"/>
</dbReference>
<dbReference type="Pfam" id="PF00083">
    <property type="entry name" value="Sugar_tr"/>
    <property type="match status" value="1"/>
</dbReference>
<dbReference type="AlphaFoldDB" id="A0AAV8TS14"/>
<dbReference type="GO" id="GO:0016020">
    <property type="term" value="C:membrane"/>
    <property type="evidence" value="ECO:0007669"/>
    <property type="project" value="UniProtKB-SubCell"/>
</dbReference>
<dbReference type="SUPFAM" id="SSF103473">
    <property type="entry name" value="MFS general substrate transporter"/>
    <property type="match status" value="1"/>
</dbReference>
<dbReference type="CDD" id="cd17358">
    <property type="entry name" value="MFS_GLUT6_8_Class3_like"/>
    <property type="match status" value="1"/>
</dbReference>
<dbReference type="PANTHER" id="PTHR48021">
    <property type="match status" value="1"/>
</dbReference>
<sequence>MERDGLMEDYATPKRPLLLHSESGDTDSGVSPITTVLVFSSLVAVCGSATYGCAVGYSSPAESGIMEELGLSVSAYSLFGSIMTIGGMIGAIVSGKIADLIGRRRTMWLSQILCAPGWLAIAFAKDALWLDIGRFLIGVGVGLTTYVVPVYIAEITPKNIRGRFTSGNHLMISLSFALVFSIGNIISWRALSLLACTPSILQIIGLFFIPESPRWLANLGREKEFEASLRRLRGKNADISQEALDIREIVETFKQNPSAGTIELFQRKYGYPILVGVGLMLLQQLAGNSAMVYYSSSIYAKAGVSPTMGTTVIGILQIPTTIMGVLLMDSYGRRALLMVSSIGDCFSLFLVALAFLLQDLHFLKKFTPMLAFVGFLGYAVAFSIGMSGIPWVIMSEIFPISIKATAGSLVTLTNWSCSWLTTYTFNFMMEWSSAGTFFFFTAVCGLTVLFVWKLVPETKGRTLEEIQSTITGISQDC</sequence>
<feature type="transmembrane region" description="Helical" evidence="9">
    <location>
        <begin position="405"/>
        <end position="425"/>
    </location>
</feature>
<dbReference type="Proteomes" id="UP001159364">
    <property type="component" value="Linkage Group LG03"/>
</dbReference>
<comment type="similarity">
    <text evidence="2 8">Belongs to the major facilitator superfamily. Sugar transporter (TC 2.A.1.1) family.</text>
</comment>
<evidence type="ECO:0000256" key="5">
    <source>
        <dbReference type="ARBA" id="ARBA00022692"/>
    </source>
</evidence>
<accession>A0AAV8TS14</accession>
<keyword evidence="5 9" id="KW-0812">Transmembrane</keyword>
<feature type="transmembrane region" description="Helical" evidence="9">
    <location>
        <begin position="106"/>
        <end position="123"/>
    </location>
</feature>
<evidence type="ECO:0000313" key="11">
    <source>
        <dbReference type="EMBL" id="KAJ8769731.1"/>
    </source>
</evidence>
<name>A0AAV8TS14_9ROSI</name>
<feature type="transmembrane region" description="Helical" evidence="9">
    <location>
        <begin position="369"/>
        <end position="393"/>
    </location>
</feature>
<gene>
    <name evidence="11" type="ORF">K2173_005937</name>
</gene>
<dbReference type="EMBL" id="JAIWQS010000003">
    <property type="protein sequence ID" value="KAJ8769731.1"/>
    <property type="molecule type" value="Genomic_DNA"/>
</dbReference>
<proteinExistence type="inferred from homology"/>
<evidence type="ECO:0000256" key="3">
    <source>
        <dbReference type="ARBA" id="ARBA00022448"/>
    </source>
</evidence>
<dbReference type="InterPro" id="IPR044775">
    <property type="entry name" value="MFS_ERD6/Tret1-like"/>
</dbReference>
<dbReference type="InterPro" id="IPR003663">
    <property type="entry name" value="Sugar/inositol_transpt"/>
</dbReference>
<dbReference type="InterPro" id="IPR005829">
    <property type="entry name" value="Sugar_transporter_CS"/>
</dbReference>
<feature type="transmembrane region" description="Helical" evidence="9">
    <location>
        <begin position="307"/>
        <end position="328"/>
    </location>
</feature>
<feature type="transmembrane region" description="Helical" evidence="9">
    <location>
        <begin position="431"/>
        <end position="452"/>
    </location>
</feature>